<reference evidence="2 3" key="1">
    <citation type="submission" date="2024-11" db="EMBL/GenBank/DDBJ databases">
        <authorList>
            <person name="Heng Y.C."/>
            <person name="Lim A.C.H."/>
            <person name="Lee J.K.Y."/>
            <person name="Kittelmann S."/>
        </authorList>
    </citation>
    <scope>NUCLEOTIDE SEQUENCE [LARGE SCALE GENOMIC DNA]</scope>
    <source>
        <strain evidence="2 3">WILCCON 0202</strain>
    </source>
</reference>
<evidence type="ECO:0000313" key="2">
    <source>
        <dbReference type="EMBL" id="MFL0268065.1"/>
    </source>
</evidence>
<dbReference type="CDD" id="cd04301">
    <property type="entry name" value="NAT_SF"/>
    <property type="match status" value="1"/>
</dbReference>
<dbReference type="InterPro" id="IPR016181">
    <property type="entry name" value="Acyl_CoA_acyltransferase"/>
</dbReference>
<evidence type="ECO:0000313" key="3">
    <source>
        <dbReference type="Proteomes" id="UP001623661"/>
    </source>
</evidence>
<organism evidence="2 3">
    <name type="scientific">Candidatus Clostridium radicumherbarum</name>
    <dbReference type="NCBI Taxonomy" id="3381662"/>
    <lineage>
        <taxon>Bacteria</taxon>
        <taxon>Bacillati</taxon>
        <taxon>Bacillota</taxon>
        <taxon>Clostridia</taxon>
        <taxon>Eubacteriales</taxon>
        <taxon>Clostridiaceae</taxon>
        <taxon>Clostridium</taxon>
    </lineage>
</organism>
<protein>
    <submittedName>
        <fullName evidence="2">GNAT family N-acetyltransferase</fullName>
        <ecNumber evidence="2">2.3.-.-</ecNumber>
    </submittedName>
</protein>
<dbReference type="EMBL" id="JBJHZY010000001">
    <property type="protein sequence ID" value="MFL0268065.1"/>
    <property type="molecule type" value="Genomic_DNA"/>
</dbReference>
<name>A0ABW8TQR8_9CLOT</name>
<dbReference type="GO" id="GO:0016746">
    <property type="term" value="F:acyltransferase activity"/>
    <property type="evidence" value="ECO:0007669"/>
    <property type="project" value="UniProtKB-KW"/>
</dbReference>
<dbReference type="RefSeq" id="WP_406764648.1">
    <property type="nucleotide sequence ID" value="NZ_JBJHZY010000001.1"/>
</dbReference>
<dbReference type="PANTHER" id="PTHR43792:SF1">
    <property type="entry name" value="N-ACETYLTRANSFERASE DOMAIN-CONTAINING PROTEIN"/>
    <property type="match status" value="1"/>
</dbReference>
<keyword evidence="3" id="KW-1185">Reference proteome</keyword>
<dbReference type="InterPro" id="IPR051531">
    <property type="entry name" value="N-acetyltransferase"/>
</dbReference>
<evidence type="ECO:0000259" key="1">
    <source>
        <dbReference type="PROSITE" id="PS51186"/>
    </source>
</evidence>
<dbReference type="EC" id="2.3.-.-" evidence="2"/>
<dbReference type="PANTHER" id="PTHR43792">
    <property type="entry name" value="GNAT FAMILY, PUTATIVE (AFU_ORTHOLOGUE AFUA_3G00765)-RELATED-RELATED"/>
    <property type="match status" value="1"/>
</dbReference>
<proteinExistence type="predicted"/>
<comment type="caution">
    <text evidence="2">The sequence shown here is derived from an EMBL/GenBank/DDBJ whole genome shotgun (WGS) entry which is preliminary data.</text>
</comment>
<dbReference type="SUPFAM" id="SSF55729">
    <property type="entry name" value="Acyl-CoA N-acyltransferases (Nat)"/>
    <property type="match status" value="1"/>
</dbReference>
<sequence>MIINNPLPVIETKNLILRKMDYDDIYDIFQMRKDPRMNEFTDTKLDEIPEETRSYIEKMNKGVDENKWVIWAIEHKQSKKVIGSISIWNINLEQKSAELGYGIIPEYQGRGFMKEALLSAADYGFNVMNLETLEAYTEENNIKSIKLLKGCKFEEVDRVDDEGYYNDRIYHMVVYRLTNKRFIVC</sequence>
<dbReference type="PROSITE" id="PS51186">
    <property type="entry name" value="GNAT"/>
    <property type="match status" value="1"/>
</dbReference>
<gene>
    <name evidence="2" type="ORF">ACJDUH_08120</name>
</gene>
<dbReference type="Gene3D" id="3.40.630.30">
    <property type="match status" value="1"/>
</dbReference>
<dbReference type="Proteomes" id="UP001623661">
    <property type="component" value="Unassembled WGS sequence"/>
</dbReference>
<feature type="domain" description="N-acetyltransferase" evidence="1">
    <location>
        <begin position="15"/>
        <end position="180"/>
    </location>
</feature>
<keyword evidence="2" id="KW-0808">Transferase</keyword>
<accession>A0ABW8TQR8</accession>
<dbReference type="InterPro" id="IPR000182">
    <property type="entry name" value="GNAT_dom"/>
</dbReference>
<dbReference type="Pfam" id="PF13302">
    <property type="entry name" value="Acetyltransf_3"/>
    <property type="match status" value="1"/>
</dbReference>
<keyword evidence="2" id="KW-0012">Acyltransferase</keyword>